<accession>A0A6J4M0C2</accession>
<proteinExistence type="predicted"/>
<feature type="compositionally biased region" description="Basic residues" evidence="1">
    <location>
        <begin position="18"/>
        <end position="28"/>
    </location>
</feature>
<feature type="compositionally biased region" description="Basic and acidic residues" evidence="1">
    <location>
        <begin position="8"/>
        <end position="17"/>
    </location>
</feature>
<reference evidence="2" key="1">
    <citation type="submission" date="2020-02" db="EMBL/GenBank/DDBJ databases">
        <authorList>
            <person name="Meier V. D."/>
        </authorList>
    </citation>
    <scope>NUCLEOTIDE SEQUENCE</scope>
    <source>
        <strain evidence="2">AVDCRST_MAG40</strain>
    </source>
</reference>
<name>A0A6J4M0C2_9BACT</name>
<sequence length="37" mass="3899">GGAATRHSRADGEAGGRDRRRPPTRAARRAGSCPRLV</sequence>
<evidence type="ECO:0000256" key="1">
    <source>
        <dbReference type="SAM" id="MobiDB-lite"/>
    </source>
</evidence>
<feature type="region of interest" description="Disordered" evidence="1">
    <location>
        <begin position="1"/>
        <end position="37"/>
    </location>
</feature>
<feature type="non-terminal residue" evidence="2">
    <location>
        <position position="1"/>
    </location>
</feature>
<protein>
    <submittedName>
        <fullName evidence="2">Uncharacterized protein</fullName>
    </submittedName>
</protein>
<evidence type="ECO:0000313" key="2">
    <source>
        <dbReference type="EMBL" id="CAA9346363.1"/>
    </source>
</evidence>
<feature type="non-terminal residue" evidence="2">
    <location>
        <position position="37"/>
    </location>
</feature>
<gene>
    <name evidence="2" type="ORF">AVDCRST_MAG40-2653</name>
</gene>
<dbReference type="EMBL" id="CADCTX010000747">
    <property type="protein sequence ID" value="CAA9346363.1"/>
    <property type="molecule type" value="Genomic_DNA"/>
</dbReference>
<dbReference type="AlphaFoldDB" id="A0A6J4M0C2"/>
<organism evidence="2">
    <name type="scientific">uncultured Gemmatimonadaceae bacterium</name>
    <dbReference type="NCBI Taxonomy" id="246130"/>
    <lineage>
        <taxon>Bacteria</taxon>
        <taxon>Pseudomonadati</taxon>
        <taxon>Gemmatimonadota</taxon>
        <taxon>Gemmatimonadia</taxon>
        <taxon>Gemmatimonadales</taxon>
        <taxon>Gemmatimonadaceae</taxon>
        <taxon>environmental samples</taxon>
    </lineage>
</organism>